<dbReference type="AlphaFoldDB" id="E3DQC5"/>
<dbReference type="RefSeq" id="WP_014553919.1">
    <property type="nucleotide sequence ID" value="NC_017455.1"/>
</dbReference>
<gene>
    <name evidence="1" type="ordered locus">Hprae_1777</name>
</gene>
<reference evidence="2" key="1">
    <citation type="submission" date="2010-10" db="EMBL/GenBank/DDBJ databases">
        <title>The complete genome of Halanaerobium praevalens DSM 2228.</title>
        <authorList>
            <consortium name="US DOE Joint Genome Institute (JGI-PGF)"/>
            <person name="Lucas S."/>
            <person name="Copeland A."/>
            <person name="Lapidus A."/>
            <person name="Glavina del Rio T."/>
            <person name="Dalin E."/>
            <person name="Tice H."/>
            <person name="Bruce D."/>
            <person name="Goodwin L."/>
            <person name="Pitluck S."/>
            <person name="Kyrpides N."/>
            <person name="Mavromatis K."/>
            <person name="Ivanova N."/>
            <person name="Ovchinnikova G."/>
            <person name="Chertkov O."/>
            <person name="Detter J.C."/>
            <person name="Han C."/>
            <person name="Larimer F."/>
            <person name="Land M."/>
            <person name="Hauser L."/>
            <person name="Markowitz V."/>
            <person name="Cheng J.-F."/>
            <person name="Hugenholtz P."/>
            <person name="Woyke T."/>
            <person name="Wu D."/>
            <person name="Tindall B."/>
            <person name="Pomrenke H.G."/>
            <person name="Brambilla E."/>
            <person name="Klenk H.-P."/>
            <person name="Eisen J.A."/>
        </authorList>
    </citation>
    <scope>NUCLEOTIDE SEQUENCE [LARGE SCALE GENOMIC DNA]</scope>
    <source>
        <strain evidence="2">ATCC 33744 / DSM 2228 / GSL</strain>
    </source>
</reference>
<dbReference type="HOGENOM" id="CLU_2879667_0_0_9"/>
<proteinExistence type="predicted"/>
<organism evidence="1 2">
    <name type="scientific">Halanaerobium praevalens (strain ATCC 33744 / DSM 2228 / GSL)</name>
    <dbReference type="NCBI Taxonomy" id="572479"/>
    <lineage>
        <taxon>Bacteria</taxon>
        <taxon>Bacillati</taxon>
        <taxon>Bacillota</taxon>
        <taxon>Clostridia</taxon>
        <taxon>Halanaerobiales</taxon>
        <taxon>Halanaerobiaceae</taxon>
        <taxon>Halanaerobium</taxon>
    </lineage>
</organism>
<evidence type="ECO:0000313" key="2">
    <source>
        <dbReference type="Proteomes" id="UP000006866"/>
    </source>
</evidence>
<sequence length="63" mass="7659">MSKSFSEMSLEELWQLFPIILKEYNPEYKNNLNGYTEAKTEFIKKYTTKARKEFRKKYLPDAK</sequence>
<dbReference type="KEGG" id="hpk:Hprae_1777"/>
<dbReference type="PATRIC" id="fig|572479.3.peg.1809"/>
<dbReference type="EMBL" id="CP002175">
    <property type="protein sequence ID" value="ADO77902.1"/>
    <property type="molecule type" value="Genomic_DNA"/>
</dbReference>
<name>E3DQC5_HALPG</name>
<reference evidence="1 2" key="2">
    <citation type="journal article" date="2011" name="Stand. Genomic Sci.">
        <title>Complete genome sequence of the extremely halophilic Halanaerobium praevalens type strain (GSL).</title>
        <authorList>
            <person name="Ivanova N."/>
            <person name="Sikorski J."/>
            <person name="Chertkov O."/>
            <person name="Nolan M."/>
            <person name="Lucas S."/>
            <person name="Hammon N."/>
            <person name="Deshpande S."/>
            <person name="Cheng J.F."/>
            <person name="Tapia R."/>
            <person name="Han C."/>
            <person name="Goodwin L."/>
            <person name="Pitluck S."/>
            <person name="Huntemann M."/>
            <person name="Liolios K."/>
            <person name="Pagani I."/>
            <person name="Mavromatis K."/>
            <person name="Ovchinikova G."/>
            <person name="Pati A."/>
            <person name="Chen A."/>
            <person name="Palaniappan K."/>
            <person name="Land M."/>
            <person name="Hauser L."/>
            <person name="Brambilla E.M."/>
            <person name="Kannan K.P."/>
            <person name="Rohde M."/>
            <person name="Tindall B.J."/>
            <person name="Goker M."/>
            <person name="Detter J.C."/>
            <person name="Woyke T."/>
            <person name="Bristow J."/>
            <person name="Eisen J.A."/>
            <person name="Markowitz V."/>
            <person name="Hugenholtz P."/>
            <person name="Kyrpides N.C."/>
            <person name="Klenk H.P."/>
            <person name="Lapidus A."/>
        </authorList>
    </citation>
    <scope>NUCLEOTIDE SEQUENCE [LARGE SCALE GENOMIC DNA]</scope>
    <source>
        <strain evidence="2">ATCC 33744 / DSM 2228 / GSL</strain>
    </source>
</reference>
<keyword evidence="2" id="KW-1185">Reference proteome</keyword>
<dbReference type="Proteomes" id="UP000006866">
    <property type="component" value="Chromosome"/>
</dbReference>
<evidence type="ECO:0000313" key="1">
    <source>
        <dbReference type="EMBL" id="ADO77902.1"/>
    </source>
</evidence>
<protein>
    <submittedName>
        <fullName evidence="1">Uncharacterized protein</fullName>
    </submittedName>
</protein>
<dbReference type="STRING" id="572479.Hprae_1777"/>
<accession>E3DQC5</accession>